<feature type="region of interest" description="Disordered" evidence="1">
    <location>
        <begin position="21"/>
        <end position="112"/>
    </location>
</feature>
<evidence type="ECO:0000256" key="2">
    <source>
        <dbReference type="SAM" id="SignalP"/>
    </source>
</evidence>
<feature type="compositionally biased region" description="Gly residues" evidence="1">
    <location>
        <begin position="73"/>
        <end position="96"/>
    </location>
</feature>
<proteinExistence type="predicted"/>
<sequence length="182" mass="18413">MHKPTLLAAALALTSAAGMALAQPAPGTSTAPTPPANQAQTQPTAQGQAQPTTQGQTQAQPSAAATPSQSGPGQRGPGAEGGGSGMVDGRGPGSEGRGPRMREGSVPGPDGHAPWMMGPYAYQHGGMMHPHHRPPRPSRAASFHVESGNSEVHVRCAEGEPTRACVDAAIVLLDKLATMPAR</sequence>
<evidence type="ECO:0000256" key="1">
    <source>
        <dbReference type="SAM" id="MobiDB-lite"/>
    </source>
</evidence>
<dbReference type="RefSeq" id="WP_209377711.1">
    <property type="nucleotide sequence ID" value="NZ_JAGIZB010000001.1"/>
</dbReference>
<feature type="signal peptide" evidence="2">
    <location>
        <begin position="1"/>
        <end position="22"/>
    </location>
</feature>
<organism evidence="3 4">
    <name type="scientific">Pararoseomonas baculiformis</name>
    <dbReference type="NCBI Taxonomy" id="2820812"/>
    <lineage>
        <taxon>Bacteria</taxon>
        <taxon>Pseudomonadati</taxon>
        <taxon>Pseudomonadota</taxon>
        <taxon>Alphaproteobacteria</taxon>
        <taxon>Acetobacterales</taxon>
        <taxon>Acetobacteraceae</taxon>
        <taxon>Pararoseomonas</taxon>
    </lineage>
</organism>
<name>A0ABS4A970_9PROT</name>
<comment type="caution">
    <text evidence="3">The sequence shown here is derived from an EMBL/GenBank/DDBJ whole genome shotgun (WGS) entry which is preliminary data.</text>
</comment>
<feature type="chain" id="PRO_5046385640" evidence="2">
    <location>
        <begin position="23"/>
        <end position="182"/>
    </location>
</feature>
<protein>
    <submittedName>
        <fullName evidence="3">Uncharacterized protein</fullName>
    </submittedName>
</protein>
<accession>A0ABS4A970</accession>
<keyword evidence="2" id="KW-0732">Signal</keyword>
<gene>
    <name evidence="3" type="ORF">J8J14_01970</name>
</gene>
<reference evidence="3 4" key="1">
    <citation type="submission" date="2021-03" db="EMBL/GenBank/DDBJ databases">
        <authorList>
            <person name="So Y."/>
        </authorList>
    </citation>
    <scope>NUCLEOTIDE SEQUENCE [LARGE SCALE GENOMIC DNA]</scope>
    <source>
        <strain evidence="3 4">SSH11</strain>
    </source>
</reference>
<evidence type="ECO:0000313" key="3">
    <source>
        <dbReference type="EMBL" id="MBP0443534.1"/>
    </source>
</evidence>
<dbReference type="EMBL" id="JAGIZB010000001">
    <property type="protein sequence ID" value="MBP0443534.1"/>
    <property type="molecule type" value="Genomic_DNA"/>
</dbReference>
<keyword evidence="4" id="KW-1185">Reference proteome</keyword>
<evidence type="ECO:0000313" key="4">
    <source>
        <dbReference type="Proteomes" id="UP000681594"/>
    </source>
</evidence>
<dbReference type="Proteomes" id="UP000681594">
    <property type="component" value="Unassembled WGS sequence"/>
</dbReference>
<feature type="compositionally biased region" description="Low complexity" evidence="1">
    <location>
        <begin position="21"/>
        <end position="72"/>
    </location>
</feature>